<dbReference type="EMBL" id="QKWP01000151">
    <property type="protein sequence ID" value="RIB26040.1"/>
    <property type="molecule type" value="Genomic_DNA"/>
</dbReference>
<evidence type="ECO:0000313" key="1">
    <source>
        <dbReference type="EMBL" id="RIB26040.1"/>
    </source>
</evidence>
<proteinExistence type="predicted"/>
<protein>
    <submittedName>
        <fullName evidence="1">Uncharacterized protein</fullName>
    </submittedName>
</protein>
<comment type="caution">
    <text evidence="1">The sequence shown here is derived from an EMBL/GenBank/DDBJ whole genome shotgun (WGS) entry which is preliminary data.</text>
</comment>
<keyword evidence="2" id="KW-1185">Reference proteome</keyword>
<dbReference type="OrthoDB" id="2406938at2759"/>
<evidence type="ECO:0000313" key="2">
    <source>
        <dbReference type="Proteomes" id="UP000266673"/>
    </source>
</evidence>
<gene>
    <name evidence="1" type="ORF">C2G38_2030537</name>
</gene>
<dbReference type="Proteomes" id="UP000266673">
    <property type="component" value="Unassembled WGS sequence"/>
</dbReference>
<reference evidence="1 2" key="1">
    <citation type="submission" date="2018-06" db="EMBL/GenBank/DDBJ databases">
        <title>Comparative genomics reveals the genomic features of Rhizophagus irregularis, R. cerebriforme, R. diaphanum and Gigaspora rosea, and their symbiotic lifestyle signature.</title>
        <authorList>
            <person name="Morin E."/>
            <person name="San Clemente H."/>
            <person name="Chen E.C.H."/>
            <person name="De La Providencia I."/>
            <person name="Hainaut M."/>
            <person name="Kuo A."/>
            <person name="Kohler A."/>
            <person name="Murat C."/>
            <person name="Tang N."/>
            <person name="Roy S."/>
            <person name="Loubradou J."/>
            <person name="Henrissat B."/>
            <person name="Grigoriev I.V."/>
            <person name="Corradi N."/>
            <person name="Roux C."/>
            <person name="Martin F.M."/>
        </authorList>
    </citation>
    <scope>NUCLEOTIDE SEQUENCE [LARGE SCALE GENOMIC DNA]</scope>
    <source>
        <strain evidence="1 2">DAOM 194757</strain>
    </source>
</reference>
<dbReference type="AlphaFoldDB" id="A0A397VTZ7"/>
<accession>A0A397VTZ7</accession>
<name>A0A397VTZ7_9GLOM</name>
<sequence>METPTQDTIDLTQTNIHSISKSHNRYSSGWALAENEKNNQKEPWKRITKQIRSLLENMFHAGTVDNKNKISGEEMYGELLKRAQRGEFDQNDIPKVSTINNWIAMFSRKWKQNMARLSLEGSETPGTSK</sequence>
<organism evidence="1 2">
    <name type="scientific">Gigaspora rosea</name>
    <dbReference type="NCBI Taxonomy" id="44941"/>
    <lineage>
        <taxon>Eukaryota</taxon>
        <taxon>Fungi</taxon>
        <taxon>Fungi incertae sedis</taxon>
        <taxon>Mucoromycota</taxon>
        <taxon>Glomeromycotina</taxon>
        <taxon>Glomeromycetes</taxon>
        <taxon>Diversisporales</taxon>
        <taxon>Gigasporaceae</taxon>
        <taxon>Gigaspora</taxon>
    </lineage>
</organism>